<feature type="region of interest" description="Disordered" evidence="1">
    <location>
        <begin position="32"/>
        <end position="73"/>
    </location>
</feature>
<accession>A0A251XTV4</accession>
<gene>
    <name evidence="2" type="ORF">CMsap09_06495</name>
</gene>
<evidence type="ECO:0000256" key="1">
    <source>
        <dbReference type="SAM" id="MobiDB-lite"/>
    </source>
</evidence>
<comment type="caution">
    <text evidence="2">The sequence shown here is derived from an EMBL/GenBank/DDBJ whole genome shotgun (WGS) entry which is preliminary data.</text>
</comment>
<organism evidence="2 3">
    <name type="scientific">Clavibacter michiganensis</name>
    <dbReference type="NCBI Taxonomy" id="28447"/>
    <lineage>
        <taxon>Bacteria</taxon>
        <taxon>Bacillati</taxon>
        <taxon>Actinomycetota</taxon>
        <taxon>Actinomycetes</taxon>
        <taxon>Micrococcales</taxon>
        <taxon>Microbacteriaceae</taxon>
        <taxon>Clavibacter</taxon>
    </lineage>
</organism>
<reference evidence="2 3" key="1">
    <citation type="submission" date="2016-08" db="EMBL/GenBank/DDBJ databases">
        <title>Genome sequence of Clavibacter michiganensis spp. strain CASJ009.</title>
        <authorList>
            <person name="Thapa S.P."/>
            <person name="Coaker G."/>
        </authorList>
    </citation>
    <scope>NUCLEOTIDE SEQUENCE [LARGE SCALE GENOMIC DNA]</scope>
    <source>
        <strain evidence="2">CASJ009</strain>
    </source>
</reference>
<dbReference type="AlphaFoldDB" id="A0A251XTV4"/>
<evidence type="ECO:0000313" key="2">
    <source>
        <dbReference type="EMBL" id="OUE08578.1"/>
    </source>
</evidence>
<protein>
    <submittedName>
        <fullName evidence="2">Uncharacterized protein</fullName>
    </submittedName>
</protein>
<sequence>MSTGRTTIRVPGGRVGSIDCVRIVSGTDPVAFGTTSSTPASATTRSRIPTLTPTPTERSSCATAPRVRVPASG</sequence>
<feature type="compositionally biased region" description="Polar residues" evidence="1">
    <location>
        <begin position="49"/>
        <end position="62"/>
    </location>
</feature>
<proteinExistence type="predicted"/>
<feature type="compositionally biased region" description="Low complexity" evidence="1">
    <location>
        <begin position="34"/>
        <end position="47"/>
    </location>
</feature>
<dbReference type="Proteomes" id="UP000195106">
    <property type="component" value="Unassembled WGS sequence"/>
</dbReference>
<name>A0A251XTV4_9MICO</name>
<evidence type="ECO:0000313" key="3">
    <source>
        <dbReference type="Proteomes" id="UP000195106"/>
    </source>
</evidence>
<dbReference type="EMBL" id="MDHJ01000001">
    <property type="protein sequence ID" value="OUE08578.1"/>
    <property type="molecule type" value="Genomic_DNA"/>
</dbReference>